<organism evidence="2 3">
    <name type="scientific">Neoarthrinium moseri</name>
    <dbReference type="NCBI Taxonomy" id="1658444"/>
    <lineage>
        <taxon>Eukaryota</taxon>
        <taxon>Fungi</taxon>
        <taxon>Dikarya</taxon>
        <taxon>Ascomycota</taxon>
        <taxon>Pezizomycotina</taxon>
        <taxon>Sordariomycetes</taxon>
        <taxon>Xylariomycetidae</taxon>
        <taxon>Amphisphaeriales</taxon>
        <taxon>Apiosporaceae</taxon>
        <taxon>Neoarthrinium</taxon>
    </lineage>
</organism>
<dbReference type="Proteomes" id="UP000829685">
    <property type="component" value="Unassembled WGS sequence"/>
</dbReference>
<evidence type="ECO:0000256" key="1">
    <source>
        <dbReference type="SAM" id="SignalP"/>
    </source>
</evidence>
<evidence type="ECO:0000313" key="2">
    <source>
        <dbReference type="EMBL" id="KAI1865130.1"/>
    </source>
</evidence>
<keyword evidence="1" id="KW-0732">Signal</keyword>
<sequence length="226" mass="24891">MLPHLLIMLIALLGQAMAWSNLPFTKRQVTGTGPVLTDIIDKETRQEHMMRADCAWAQVHTPMSHAECISEYHTDGDKVSALSGTGQNPSQWADEIILKIKTQCDGKVAGACVQETSRNLTDLGRRTYAVDQFTGKAQANEGVVLEFDKTAGPWWFSPCEKRPDDAWHRCVTEGIRLATCYQVSFANGLACRKKGYYGDNSLPANSQSYGHPVLEAYDDNLAGPGI</sequence>
<evidence type="ECO:0000313" key="3">
    <source>
        <dbReference type="Proteomes" id="UP000829685"/>
    </source>
</evidence>
<feature type="signal peptide" evidence="1">
    <location>
        <begin position="1"/>
        <end position="18"/>
    </location>
</feature>
<comment type="caution">
    <text evidence="2">The sequence shown here is derived from an EMBL/GenBank/DDBJ whole genome shotgun (WGS) entry which is preliminary data.</text>
</comment>
<dbReference type="OrthoDB" id="4601177at2759"/>
<gene>
    <name evidence="2" type="ORF">JX265_008177</name>
</gene>
<name>A0A9Q0AMR9_9PEZI</name>
<accession>A0A9Q0AMR9</accession>
<keyword evidence="3" id="KW-1185">Reference proteome</keyword>
<feature type="chain" id="PRO_5040412558" evidence="1">
    <location>
        <begin position="19"/>
        <end position="226"/>
    </location>
</feature>
<reference evidence="2" key="1">
    <citation type="submission" date="2021-03" db="EMBL/GenBank/DDBJ databases">
        <title>Revisited historic fungal species revealed as producer of novel bioactive compounds through whole genome sequencing and comparative genomics.</title>
        <authorList>
            <person name="Vignolle G.A."/>
            <person name="Hochenegger N."/>
            <person name="Mach R.L."/>
            <person name="Mach-Aigner A.R."/>
            <person name="Javad Rahimi M."/>
            <person name="Salim K.A."/>
            <person name="Chan C.M."/>
            <person name="Lim L.B.L."/>
            <person name="Cai F."/>
            <person name="Druzhinina I.S."/>
            <person name="U'Ren J.M."/>
            <person name="Derntl C."/>
        </authorList>
    </citation>
    <scope>NUCLEOTIDE SEQUENCE</scope>
    <source>
        <strain evidence="2">TUCIM 5799</strain>
    </source>
</reference>
<dbReference type="EMBL" id="JAFIMR010000022">
    <property type="protein sequence ID" value="KAI1865130.1"/>
    <property type="molecule type" value="Genomic_DNA"/>
</dbReference>
<proteinExistence type="predicted"/>
<dbReference type="AlphaFoldDB" id="A0A9Q0AMR9"/>
<protein>
    <submittedName>
        <fullName evidence="2">Uncharacterized protein</fullName>
    </submittedName>
</protein>